<gene>
    <name evidence="5" type="ORF">DFH08DRAFT_1012520</name>
</gene>
<dbReference type="PANTHER" id="PTHR43712">
    <property type="entry name" value="PUTATIVE (AFU_ORTHOLOGUE AFUA_4G14580)-RELATED"/>
    <property type="match status" value="1"/>
</dbReference>
<dbReference type="PROSITE" id="PS51683">
    <property type="entry name" value="SAM_OMT_II"/>
    <property type="match status" value="1"/>
</dbReference>
<evidence type="ECO:0000259" key="4">
    <source>
        <dbReference type="Pfam" id="PF00891"/>
    </source>
</evidence>
<accession>A0AAD6ZVY3</accession>
<evidence type="ECO:0000313" key="5">
    <source>
        <dbReference type="EMBL" id="KAJ7342673.1"/>
    </source>
</evidence>
<reference evidence="5" key="1">
    <citation type="submission" date="2023-03" db="EMBL/GenBank/DDBJ databases">
        <title>Massive genome expansion in bonnet fungi (Mycena s.s.) driven by repeated elements and novel gene families across ecological guilds.</title>
        <authorList>
            <consortium name="Lawrence Berkeley National Laboratory"/>
            <person name="Harder C.B."/>
            <person name="Miyauchi S."/>
            <person name="Viragh M."/>
            <person name="Kuo A."/>
            <person name="Thoen E."/>
            <person name="Andreopoulos B."/>
            <person name="Lu D."/>
            <person name="Skrede I."/>
            <person name="Drula E."/>
            <person name="Henrissat B."/>
            <person name="Morin E."/>
            <person name="Kohler A."/>
            <person name="Barry K."/>
            <person name="LaButti K."/>
            <person name="Morin E."/>
            <person name="Salamov A."/>
            <person name="Lipzen A."/>
            <person name="Mereny Z."/>
            <person name="Hegedus B."/>
            <person name="Baldrian P."/>
            <person name="Stursova M."/>
            <person name="Weitz H."/>
            <person name="Taylor A."/>
            <person name="Grigoriev I.V."/>
            <person name="Nagy L.G."/>
            <person name="Martin F."/>
            <person name="Kauserud H."/>
        </authorList>
    </citation>
    <scope>NUCLEOTIDE SEQUENCE</scope>
    <source>
        <strain evidence="5">CBHHK002</strain>
    </source>
</reference>
<evidence type="ECO:0000313" key="6">
    <source>
        <dbReference type="Proteomes" id="UP001218218"/>
    </source>
</evidence>
<dbReference type="Proteomes" id="UP001218218">
    <property type="component" value="Unassembled WGS sequence"/>
</dbReference>
<dbReference type="GO" id="GO:0032259">
    <property type="term" value="P:methylation"/>
    <property type="evidence" value="ECO:0007669"/>
    <property type="project" value="UniProtKB-KW"/>
</dbReference>
<evidence type="ECO:0000256" key="3">
    <source>
        <dbReference type="ARBA" id="ARBA00022691"/>
    </source>
</evidence>
<keyword evidence="2" id="KW-0808">Transferase</keyword>
<keyword evidence="6" id="KW-1185">Reference proteome</keyword>
<organism evidence="5 6">
    <name type="scientific">Mycena albidolilacea</name>
    <dbReference type="NCBI Taxonomy" id="1033008"/>
    <lineage>
        <taxon>Eukaryota</taxon>
        <taxon>Fungi</taxon>
        <taxon>Dikarya</taxon>
        <taxon>Basidiomycota</taxon>
        <taxon>Agaricomycotina</taxon>
        <taxon>Agaricomycetes</taxon>
        <taxon>Agaricomycetidae</taxon>
        <taxon>Agaricales</taxon>
        <taxon>Marasmiineae</taxon>
        <taxon>Mycenaceae</taxon>
        <taxon>Mycena</taxon>
    </lineage>
</organism>
<dbReference type="Gene3D" id="3.40.50.150">
    <property type="entry name" value="Vaccinia Virus protein VP39"/>
    <property type="match status" value="1"/>
</dbReference>
<keyword evidence="3" id="KW-0949">S-adenosyl-L-methionine</keyword>
<evidence type="ECO:0000256" key="2">
    <source>
        <dbReference type="ARBA" id="ARBA00022679"/>
    </source>
</evidence>
<dbReference type="GO" id="GO:0008171">
    <property type="term" value="F:O-methyltransferase activity"/>
    <property type="evidence" value="ECO:0007669"/>
    <property type="project" value="InterPro"/>
</dbReference>
<protein>
    <submittedName>
        <fullName evidence="5">O-methyltransferase</fullName>
    </submittedName>
</protein>
<evidence type="ECO:0000256" key="1">
    <source>
        <dbReference type="ARBA" id="ARBA00022603"/>
    </source>
</evidence>
<dbReference type="Pfam" id="PF00891">
    <property type="entry name" value="Methyltransf_2"/>
    <property type="match status" value="1"/>
</dbReference>
<dbReference type="InterPro" id="IPR029063">
    <property type="entry name" value="SAM-dependent_MTases_sf"/>
</dbReference>
<dbReference type="SUPFAM" id="SSF53335">
    <property type="entry name" value="S-adenosyl-L-methionine-dependent methyltransferases"/>
    <property type="match status" value="1"/>
</dbReference>
<dbReference type="InterPro" id="IPR001077">
    <property type="entry name" value="COMT_C"/>
</dbReference>
<sequence>MDSPSSLRQFSNIIAQAVTYIEAEYAKASAPLPSLDESFNPTTPAEAVGMQPVAFAASSIIIAAAAQITYHHGQQPGARDYQQFYHLSSCLQAASALDVVEILREGGLERSRTDPDKLGTPPNYMRRSNPSQPECCLLATYRIFGEITPDVFTNNRISSVIDKWKQSHLLFESAAEKFTGTSGLGDFLEHLTDEGFKSSAYMTDALLDPATASSQEPTATPFSHDFSTDAPLFAWYEIPENKDRLARLASGRPGLRSSARRTRFYSDQLPKNAVVIDVSGGTGSTSLIIAKTTPSLNIVIQDRAPVIEQSKANWAEHFKSHVDSRVVELQVQDFFAPQPIKNADVVLPRQIVHDWPDGAVIKILAQLRAAATPTTKLIIVDQIIPTPPQATRSSTPSPAQCGLPRPPPCSATWAQRAPFLTLHGIAGLVIPICDAAMQMYAPLNGRERTMGGFVDVCGKAGRKIVQVYHLPGSLSSKIMAAPG</sequence>
<dbReference type="EMBL" id="JARIHO010000025">
    <property type="protein sequence ID" value="KAJ7342673.1"/>
    <property type="molecule type" value="Genomic_DNA"/>
</dbReference>
<dbReference type="PANTHER" id="PTHR43712:SF2">
    <property type="entry name" value="O-METHYLTRANSFERASE CICE"/>
    <property type="match status" value="1"/>
</dbReference>
<dbReference type="AlphaFoldDB" id="A0AAD6ZVY3"/>
<keyword evidence="1" id="KW-0489">Methyltransferase</keyword>
<dbReference type="InterPro" id="IPR016461">
    <property type="entry name" value="COMT-like"/>
</dbReference>
<comment type="caution">
    <text evidence="5">The sequence shown here is derived from an EMBL/GenBank/DDBJ whole genome shotgun (WGS) entry which is preliminary data.</text>
</comment>
<name>A0AAD6ZVY3_9AGAR</name>
<feature type="domain" description="O-methyltransferase C-terminal" evidence="4">
    <location>
        <begin position="272"/>
        <end position="392"/>
    </location>
</feature>
<proteinExistence type="predicted"/>